<name>A0ABU1F3R2_9RHOB</name>
<evidence type="ECO:0000313" key="1">
    <source>
        <dbReference type="EMBL" id="MDR5651107.1"/>
    </source>
</evidence>
<reference evidence="1 2" key="1">
    <citation type="submission" date="2023-09" db="EMBL/GenBank/DDBJ databases">
        <title>Xinfangfangia sedmenti sp. nov., isolated the sedment.</title>
        <authorList>
            <person name="Xu L."/>
        </authorList>
    </citation>
    <scope>NUCLEOTIDE SEQUENCE [LARGE SCALE GENOMIC DNA]</scope>
    <source>
        <strain evidence="1 2">LG-4</strain>
    </source>
</reference>
<proteinExistence type="predicted"/>
<keyword evidence="2" id="KW-1185">Reference proteome</keyword>
<dbReference type="RefSeq" id="WP_310455155.1">
    <property type="nucleotide sequence ID" value="NZ_JAVKPH010000001.1"/>
</dbReference>
<evidence type="ECO:0000313" key="2">
    <source>
        <dbReference type="Proteomes" id="UP001247754"/>
    </source>
</evidence>
<dbReference type="Proteomes" id="UP001247754">
    <property type="component" value="Unassembled WGS sequence"/>
</dbReference>
<accession>A0ABU1F3R2</accession>
<gene>
    <name evidence="1" type="ORF">RGD00_00695</name>
</gene>
<organism evidence="1 2">
    <name type="scientific">Ruixingdingia sedimenti</name>
    <dbReference type="NCBI Taxonomy" id="3073604"/>
    <lineage>
        <taxon>Bacteria</taxon>
        <taxon>Pseudomonadati</taxon>
        <taxon>Pseudomonadota</taxon>
        <taxon>Alphaproteobacteria</taxon>
        <taxon>Rhodobacterales</taxon>
        <taxon>Paracoccaceae</taxon>
        <taxon>Ruixingdingia</taxon>
    </lineage>
</organism>
<protein>
    <submittedName>
        <fullName evidence="1">Uncharacterized protein</fullName>
    </submittedName>
</protein>
<dbReference type="EMBL" id="JAVKPH010000001">
    <property type="protein sequence ID" value="MDR5651107.1"/>
    <property type="molecule type" value="Genomic_DNA"/>
</dbReference>
<sequence length="55" mass="5893">MTGTIFGEKDEPLAVSGQFEGDFRGADAEVVAGVGELDVERDETMDAVFVANRDE</sequence>
<comment type="caution">
    <text evidence="1">The sequence shown here is derived from an EMBL/GenBank/DDBJ whole genome shotgun (WGS) entry which is preliminary data.</text>
</comment>